<keyword evidence="4" id="KW-1185">Reference proteome</keyword>
<feature type="compositionally biased region" description="Basic and acidic residues" evidence="1">
    <location>
        <begin position="697"/>
        <end position="715"/>
    </location>
</feature>
<feature type="non-terminal residue" evidence="2">
    <location>
        <position position="1566"/>
    </location>
</feature>
<feature type="region of interest" description="Disordered" evidence="1">
    <location>
        <begin position="1421"/>
        <end position="1441"/>
    </location>
</feature>
<feature type="compositionally biased region" description="Basic and acidic residues" evidence="1">
    <location>
        <begin position="406"/>
        <end position="417"/>
    </location>
</feature>
<dbReference type="EMBL" id="CAMXCT010006800">
    <property type="protein sequence ID" value="CAI4020307.1"/>
    <property type="molecule type" value="Genomic_DNA"/>
</dbReference>
<dbReference type="EMBL" id="CAMXCT030006800">
    <property type="protein sequence ID" value="CAL4807619.1"/>
    <property type="molecule type" value="Genomic_DNA"/>
</dbReference>
<comment type="caution">
    <text evidence="2">The sequence shown here is derived from an EMBL/GenBank/DDBJ whole genome shotgun (WGS) entry which is preliminary data.</text>
</comment>
<dbReference type="EMBL" id="CAMXCT020006800">
    <property type="protein sequence ID" value="CAL1173682.1"/>
    <property type="molecule type" value="Genomic_DNA"/>
</dbReference>
<feature type="compositionally biased region" description="Basic and acidic residues" evidence="1">
    <location>
        <begin position="579"/>
        <end position="595"/>
    </location>
</feature>
<feature type="region of interest" description="Disordered" evidence="1">
    <location>
        <begin position="1033"/>
        <end position="1059"/>
    </location>
</feature>
<evidence type="ECO:0000313" key="3">
    <source>
        <dbReference type="EMBL" id="CAL4807619.1"/>
    </source>
</evidence>
<protein>
    <submittedName>
        <fullName evidence="2">Uncharacterized protein</fullName>
    </submittedName>
</protein>
<evidence type="ECO:0000313" key="4">
    <source>
        <dbReference type="Proteomes" id="UP001152797"/>
    </source>
</evidence>
<accession>A0A9P1GSN1</accession>
<feature type="compositionally biased region" description="Basic and acidic residues" evidence="1">
    <location>
        <begin position="428"/>
        <end position="439"/>
    </location>
</feature>
<feature type="compositionally biased region" description="Basic residues" evidence="1">
    <location>
        <begin position="554"/>
        <end position="578"/>
    </location>
</feature>
<name>A0A9P1GSN1_9DINO</name>
<feature type="region of interest" description="Disordered" evidence="1">
    <location>
        <begin position="238"/>
        <end position="259"/>
    </location>
</feature>
<evidence type="ECO:0000313" key="2">
    <source>
        <dbReference type="EMBL" id="CAI4020307.1"/>
    </source>
</evidence>
<feature type="compositionally biased region" description="Basic and acidic residues" evidence="1">
    <location>
        <begin position="1421"/>
        <end position="1433"/>
    </location>
</feature>
<feature type="compositionally biased region" description="Basic and acidic residues" evidence="1">
    <location>
        <begin position="642"/>
        <end position="666"/>
    </location>
</feature>
<feature type="compositionally biased region" description="Polar residues" evidence="1">
    <location>
        <begin position="1049"/>
        <end position="1059"/>
    </location>
</feature>
<reference evidence="3 4" key="2">
    <citation type="submission" date="2024-05" db="EMBL/GenBank/DDBJ databases">
        <authorList>
            <person name="Chen Y."/>
            <person name="Shah S."/>
            <person name="Dougan E. K."/>
            <person name="Thang M."/>
            <person name="Chan C."/>
        </authorList>
    </citation>
    <scope>NUCLEOTIDE SEQUENCE [LARGE SCALE GENOMIC DNA]</scope>
</reference>
<evidence type="ECO:0000256" key="1">
    <source>
        <dbReference type="SAM" id="MobiDB-lite"/>
    </source>
</evidence>
<dbReference type="Proteomes" id="UP001152797">
    <property type="component" value="Unassembled WGS sequence"/>
</dbReference>
<reference evidence="2" key="1">
    <citation type="submission" date="2022-10" db="EMBL/GenBank/DDBJ databases">
        <authorList>
            <person name="Chen Y."/>
            <person name="Dougan E. K."/>
            <person name="Chan C."/>
            <person name="Rhodes N."/>
            <person name="Thang M."/>
        </authorList>
    </citation>
    <scope>NUCLEOTIDE SEQUENCE</scope>
</reference>
<feature type="compositionally biased region" description="Acidic residues" evidence="1">
    <location>
        <begin position="497"/>
        <end position="519"/>
    </location>
</feature>
<feature type="region of interest" description="Disordered" evidence="1">
    <location>
        <begin position="372"/>
        <end position="666"/>
    </location>
</feature>
<proteinExistence type="predicted"/>
<feature type="region of interest" description="Disordered" evidence="1">
    <location>
        <begin position="697"/>
        <end position="731"/>
    </location>
</feature>
<feature type="compositionally biased region" description="Basic residues" evidence="1">
    <location>
        <begin position="617"/>
        <end position="630"/>
    </location>
</feature>
<feature type="region of interest" description="Disordered" evidence="1">
    <location>
        <begin position="935"/>
        <end position="957"/>
    </location>
</feature>
<organism evidence="2">
    <name type="scientific">Cladocopium goreaui</name>
    <dbReference type="NCBI Taxonomy" id="2562237"/>
    <lineage>
        <taxon>Eukaryota</taxon>
        <taxon>Sar</taxon>
        <taxon>Alveolata</taxon>
        <taxon>Dinophyceae</taxon>
        <taxon>Suessiales</taxon>
        <taxon>Symbiodiniaceae</taxon>
        <taxon>Cladocopium</taxon>
    </lineage>
</organism>
<feature type="compositionally biased region" description="Acidic residues" evidence="1">
    <location>
        <begin position="467"/>
        <end position="487"/>
    </location>
</feature>
<gene>
    <name evidence="2" type="ORF">C1SCF055_LOCUS44733</name>
</gene>
<feature type="non-terminal residue" evidence="2">
    <location>
        <position position="1"/>
    </location>
</feature>
<sequence length="1566" mass="173396">EAAPIIQWLKSGYLRQMILTQLALTKLLMSTLRVCRHERVADWTGPKARYWCPKAKKVAKSPSIHLVRKEVLELKAACGFKLDSALLEADSWGLKKLFTYGCAKGGFGNDKSPIRRDPAVNEFYEELFEHWRPKAKPVLIDLEKGDDSDNGMDLSGLFSVKGEEEEEESGGNENSYALMDPYFTQMMPDDELLLALGSEPIETGEGEGVHAEQGKHEDKVECDGLEKPLDPPGAVGVEGKSPAKPHVEQPEPVGCISTTPKASVTKVPFTPAKEISNKDLDEKIASLKRRLATKKPQPAQPCAMDAVDTLAFDATQVASDMQEAGAPIWVEDTQSDGDGPGAVCRSLAADFSSAMFSEEGDRKDRLDAMEVPILQNPTGEVDDQGSDQRVEDENEMNDQQVEADLGGEHMEAEKNEVGGEQVGTEQAEDVKIEAEKNETGGEDMEAEDIGMGGGEVENGKVTAVGEQVEDEKAEMMNEEVEDDEEEMAQQLSQKDCDMEEEEEEEEREPEKSVDDDEPVATDLDPLSKTKETQPDVETGEPPMVRRVEQWQQKPKAKAKAKAGPKAKAKAKAKSKVQGKGKEAKSKKNSKRKAEETVEVLASGEEGEVPEEEVAKPSQRKRVARKARAKSAAKTEPSGSNEHSAKASDSKENKEPPIKYKPVTEEGKADIEEAFNWEEGNGKGQAGEECESVAGSDLGEHENQEPEPNTDKKKNDLQSFARRPPPKTSPSRDRWLVIRDVFNEHLVPALKLVGFPIYKWEVEWWEWAMDKLTEDSVSNENLRGLGGDAIAEKLKPVAMHQLREFCRECPSNEDAGTLPNSALAQIAALSKFAGFKSAAIDLEYAKERIYTYKYAAKLVQLIPEFQADSKARDFPVEVESESTALELFATMAFCDEGQAWDQALRASRVIPTPVRTGGEQLGPHEDTIPADLEVTAEPAESPPSGEDNPPDHGMSVRDLVDGYDSAEDDELLRRLQTGELAFPEDFTSETPAVDDPYFGLPNADDAQDLKPDQLAVMDALAAAFAQEDVAMAEKGNENSLGDDSKVDTAPSASLTPNQAGESNAMKCLRRLVQPRADGSFLVPEEIIAKFKDIAGGGRSEVLRLYEQCGCNKDAFVKTCRRKIEQISEEDLYVEGEFMAEADMADEGYKERDKYEKQVKLYWVETKQGGRKLKRKRQVLEEEDEISADEMEKLKNEMEGFPSDFVLPKDTTDPVILVEADGNVDTQKALKALSFPVMDDDALPSSYIQKILGALAKWRVKMNGIIETLDSLEEKPDNAQPLGSRAGQIDKALVEVESKITSTNTQGIIEGFKPEQQDQLEEMFKEARKQCPVRECGGWGNPMNRFSDYMTKAFTVMWVLYISDDLGLTHMLEAALISEFHTSTGCRNAPESGGEGGLNRCAEALSLATRAQPFLQHIKSQERKRMKDMEKEENPRTPAPARVKVEPKAPAVSLAQHTEALREENGTVVRLAYLRPTDILRYLLTNEPWLLLGGLKPGREAQTKIIRAAKDFDQSYARLAYIAFTNQRQLYAMVPKLHALDHFPVQLGLQEYDDYSLNPAVYDCSMSE</sequence>